<dbReference type="PROSITE" id="PS01248">
    <property type="entry name" value="EGF_LAM_1"/>
    <property type="match status" value="1"/>
</dbReference>
<dbReference type="PROSITE" id="PS50025">
    <property type="entry name" value="LAM_G_DOMAIN"/>
    <property type="match status" value="3"/>
</dbReference>
<dbReference type="InterPro" id="IPR011990">
    <property type="entry name" value="TPR-like_helical_dom_sf"/>
</dbReference>
<dbReference type="InterPro" id="IPR001791">
    <property type="entry name" value="Laminin_G"/>
</dbReference>
<dbReference type="GO" id="GO:0030155">
    <property type="term" value="P:regulation of cell adhesion"/>
    <property type="evidence" value="ECO:0007669"/>
    <property type="project" value="InterPro"/>
</dbReference>
<keyword evidence="9" id="KW-0130">Cell adhesion</keyword>
<evidence type="ECO:0000256" key="4">
    <source>
        <dbReference type="ARBA" id="ARBA00022530"/>
    </source>
</evidence>
<dbReference type="SUPFAM" id="SSF49899">
    <property type="entry name" value="Concanavalin A-like lectins/glucanases"/>
    <property type="match status" value="3"/>
</dbReference>
<comment type="caution">
    <text evidence="17">The sequence shown here is derived from an EMBL/GenBank/DDBJ whole genome shotgun (WGS) entry which is preliminary data.</text>
</comment>
<keyword evidence="8" id="KW-0084">Basement membrane</keyword>
<feature type="coiled-coil region" evidence="14">
    <location>
        <begin position="260"/>
        <end position="314"/>
    </location>
</feature>
<dbReference type="PROSITE" id="PS50027">
    <property type="entry name" value="EGF_LAM_2"/>
    <property type="match status" value="1"/>
</dbReference>
<feature type="domain" description="Laminin G" evidence="15">
    <location>
        <begin position="688"/>
        <end position="898"/>
    </location>
</feature>
<dbReference type="GO" id="GO:0032474">
    <property type="term" value="P:otolith morphogenesis"/>
    <property type="evidence" value="ECO:0007669"/>
    <property type="project" value="TreeGrafter"/>
</dbReference>
<dbReference type="Proteomes" id="UP001152622">
    <property type="component" value="Chromosome 2"/>
</dbReference>
<dbReference type="GO" id="GO:0007155">
    <property type="term" value="P:cell adhesion"/>
    <property type="evidence" value="ECO:0007669"/>
    <property type="project" value="UniProtKB-KW"/>
</dbReference>
<evidence type="ECO:0000256" key="10">
    <source>
        <dbReference type="ARBA" id="ARBA00023157"/>
    </source>
</evidence>
<evidence type="ECO:0000256" key="6">
    <source>
        <dbReference type="ARBA" id="ARBA00022737"/>
    </source>
</evidence>
<dbReference type="CDD" id="cd00055">
    <property type="entry name" value="EGF_Lam"/>
    <property type="match status" value="1"/>
</dbReference>
<evidence type="ECO:0000256" key="7">
    <source>
        <dbReference type="ARBA" id="ARBA00022803"/>
    </source>
</evidence>
<feature type="domain" description="Laminin G" evidence="15">
    <location>
        <begin position="1012"/>
        <end position="1181"/>
    </location>
</feature>
<dbReference type="InterPro" id="IPR002049">
    <property type="entry name" value="LE_dom"/>
</dbReference>
<evidence type="ECO:0000256" key="8">
    <source>
        <dbReference type="ARBA" id="ARBA00022869"/>
    </source>
</evidence>
<dbReference type="InterPro" id="IPR056863">
    <property type="entry name" value="LMN_ATRN_NET-like_EGF"/>
</dbReference>
<dbReference type="Gene3D" id="1.25.40.10">
    <property type="entry name" value="Tetratricopeptide repeat domain"/>
    <property type="match status" value="1"/>
</dbReference>
<dbReference type="OrthoDB" id="5984158at2759"/>
<evidence type="ECO:0000256" key="3">
    <source>
        <dbReference type="ARBA" id="ARBA00022525"/>
    </source>
</evidence>
<dbReference type="GO" id="GO:0030334">
    <property type="term" value="P:regulation of cell migration"/>
    <property type="evidence" value="ECO:0007669"/>
    <property type="project" value="InterPro"/>
</dbReference>
<comment type="similarity">
    <text evidence="2">Belongs to the TTC39 family.</text>
</comment>
<feature type="coiled-coil region" evidence="14">
    <location>
        <begin position="536"/>
        <end position="607"/>
    </location>
</feature>
<evidence type="ECO:0000313" key="17">
    <source>
        <dbReference type="EMBL" id="KAJ8375830.1"/>
    </source>
</evidence>
<evidence type="ECO:0000256" key="5">
    <source>
        <dbReference type="ARBA" id="ARBA00022729"/>
    </source>
</evidence>
<accession>A0A9Q1G6Z7</accession>
<dbReference type="CDD" id="cd00110">
    <property type="entry name" value="LamG"/>
    <property type="match status" value="3"/>
</dbReference>
<dbReference type="Pfam" id="PF06008">
    <property type="entry name" value="Laminin_I"/>
    <property type="match status" value="1"/>
</dbReference>
<evidence type="ECO:0000256" key="1">
    <source>
        <dbReference type="ARBA" id="ARBA00004302"/>
    </source>
</evidence>
<dbReference type="PANTHER" id="PTHR31859:SF1">
    <property type="entry name" value="TETRATRICOPEPTIDE REPEAT PROTEIN 39C"/>
    <property type="match status" value="1"/>
</dbReference>
<keyword evidence="14" id="KW-0175">Coiled coil</keyword>
<evidence type="ECO:0000256" key="12">
    <source>
        <dbReference type="ARBA" id="ARBA00023292"/>
    </source>
</evidence>
<keyword evidence="10 13" id="KW-1015">Disulfide bond</keyword>
<dbReference type="Gene3D" id="2.60.120.200">
    <property type="match status" value="3"/>
</dbReference>
<dbReference type="InterPro" id="IPR009254">
    <property type="entry name" value="Laminin_aI"/>
</dbReference>
<keyword evidence="5" id="KW-0732">Signal</keyword>
<dbReference type="GO" id="GO:0045995">
    <property type="term" value="P:regulation of embryonic development"/>
    <property type="evidence" value="ECO:0007669"/>
    <property type="project" value="InterPro"/>
</dbReference>
<proteinExistence type="inferred from homology"/>
<dbReference type="SMART" id="SM00180">
    <property type="entry name" value="EGF_Lam"/>
    <property type="match status" value="1"/>
</dbReference>
<dbReference type="GO" id="GO:0005102">
    <property type="term" value="F:signaling receptor binding"/>
    <property type="evidence" value="ECO:0007669"/>
    <property type="project" value="InterPro"/>
</dbReference>
<protein>
    <recommendedName>
        <fullName evidence="19">Laminin subunit alpha-3</fullName>
    </recommendedName>
</protein>
<dbReference type="SMART" id="SM00282">
    <property type="entry name" value="LamG"/>
    <property type="match status" value="3"/>
</dbReference>
<keyword evidence="3" id="KW-0964">Secreted</keyword>
<dbReference type="PANTHER" id="PTHR31859">
    <property type="entry name" value="TETRATRICOPEPTIDE REPEAT PROTEIN 39 FAMILY MEMBER"/>
    <property type="match status" value="1"/>
</dbReference>
<feature type="domain" description="Laminin G" evidence="15">
    <location>
        <begin position="1188"/>
        <end position="1362"/>
    </location>
</feature>
<keyword evidence="18" id="KW-1185">Reference proteome</keyword>
<dbReference type="EMBL" id="JAINUF010000002">
    <property type="protein sequence ID" value="KAJ8375830.1"/>
    <property type="molecule type" value="Genomic_DNA"/>
</dbReference>
<evidence type="ECO:0000256" key="13">
    <source>
        <dbReference type="PROSITE-ProRule" id="PRU00460"/>
    </source>
</evidence>
<reference evidence="17" key="1">
    <citation type="journal article" date="2023" name="Science">
        <title>Genome structures resolve the early diversification of teleost fishes.</title>
        <authorList>
            <person name="Parey E."/>
            <person name="Louis A."/>
            <person name="Montfort J."/>
            <person name="Bouchez O."/>
            <person name="Roques C."/>
            <person name="Iampietro C."/>
            <person name="Lluch J."/>
            <person name="Castinel A."/>
            <person name="Donnadieu C."/>
            <person name="Desvignes T."/>
            <person name="Floi Bucao C."/>
            <person name="Jouanno E."/>
            <person name="Wen M."/>
            <person name="Mejri S."/>
            <person name="Dirks R."/>
            <person name="Jansen H."/>
            <person name="Henkel C."/>
            <person name="Chen W.J."/>
            <person name="Zahm M."/>
            <person name="Cabau C."/>
            <person name="Klopp C."/>
            <person name="Thompson A.W."/>
            <person name="Robinson-Rechavi M."/>
            <person name="Braasch I."/>
            <person name="Lecointre G."/>
            <person name="Bobe J."/>
            <person name="Postlethwait J.H."/>
            <person name="Berthelot C."/>
            <person name="Roest Crollius H."/>
            <person name="Guiguen Y."/>
        </authorList>
    </citation>
    <scope>NUCLEOTIDE SEQUENCE</scope>
    <source>
        <strain evidence="17">WJC10195</strain>
    </source>
</reference>
<evidence type="ECO:0000313" key="18">
    <source>
        <dbReference type="Proteomes" id="UP001152622"/>
    </source>
</evidence>
<evidence type="ECO:0000256" key="14">
    <source>
        <dbReference type="SAM" id="Coils"/>
    </source>
</evidence>
<evidence type="ECO:0000256" key="9">
    <source>
        <dbReference type="ARBA" id="ARBA00022889"/>
    </source>
</evidence>
<dbReference type="Pfam" id="PF24973">
    <property type="entry name" value="EGF_LMN_ATRN"/>
    <property type="match status" value="1"/>
</dbReference>
<keyword evidence="12 13" id="KW-0424">Laminin EGF-like domain</keyword>
<dbReference type="Pfam" id="PF02210">
    <property type="entry name" value="Laminin_G_2"/>
    <property type="match status" value="2"/>
</dbReference>
<evidence type="ECO:0008006" key="19">
    <source>
        <dbReference type="Google" id="ProtNLM"/>
    </source>
</evidence>
<dbReference type="Gene3D" id="2.10.25.10">
    <property type="entry name" value="Laminin"/>
    <property type="match status" value="1"/>
</dbReference>
<comment type="subcellular location">
    <subcellularLocation>
        <location evidence="1">Secreted</location>
        <location evidence="1">Extracellular space</location>
        <location evidence="1">Extracellular matrix</location>
        <location evidence="1">Basement membrane</location>
    </subcellularLocation>
</comment>
<sequence>MSHVQAQVGPRRDQDREQWNTHYHRTKQSSNLTHPGVKGWGQVIWRMWIVWNLLNQINLTQAKGGARGDDEDDFSNIGTSVLGARTPQCDQKSDWGGYDNSTALVRNPRFHTHGGRRVCVPKPGQDCGHGFYRVRRGPYHSDCVLCKCNGLSECEDGTGRCLNCRYNTAGDHCERCKEGYYGNAIQRTCRVCPCPFAVLSNRCSPGHYGNPLAFGGSCEPCNCDNGNPNICDSRTGACLNSLEPNVPDAGELCQECDSCVQALLRDLEGMDDELEWLKTQLENPNVGPIAQGRLEKLEEAIAATQNLVRKYQSSIKSQESKVKELGTDVNTLHADISQLGEKANGTFLNAQWELEKIKKTYWRAEVLVSKARLLFLSIQDLLELLKMVNSSSNTSTMDPEELSRMVREAKKMVQEMKQHDCSAQREAADREWEESSKLLRYIKNNISEPQVSNRGEVDRIADLLNWSKSKLKDLEAALKEADGNVGRATLQNKLNTPTLEDIQGYERLVAQFDGARTDLIKKVNIISQAASKEPVVVTAEEHAEELDRLARELQELLKNTTNSSGTRHAINTIGAYKNITDAVTAAEEAARQAKEAAEKALNDVKREDLSKEAKDLTDKAKGLLPKARDAQNDHKMSNLTATIPPLQGLLNRTEADSHLLPPRNNVSESIRRIKELIQQARDAANRIPVPVDFSGDGYVELRPPAGLEDLKAYTNLALSLQRPVTSTTGRTRRQKPAGSGNMFVLYLGNRNSSKDYIAMALRDNVLYCIYMLGGAQNQIKTSSITESSPKVAFFDRVNFHRIYQDVEVNLTKSFTSSNPLPVQSSTSQGDITGTLLDLDPGDVVFYVGGYPDKSFTPPAPLRDLNKYTGCIEFSTFNDQFISLYNFKNASNINRNQPCGRLEMRVDEEDLGQVQPHSSSVPAIGQDVLLGNGIFQGCLTNLYMRRPSALYKPEDLSAFSSSGDVFVGFCAAERPPQSILANLYQDRGRSSRKGDLWQSGSIAKCSLPSAVKRAYRLGGPTSHLSYNISPQVLNHRPHFSLAFRTMSAEGMLLFVGSKQGHWHIGLYLTKGRIKLSVWGNQPIVHKEKCNDGKWHTVMLSLEMNTFHLVVDHRRATDGVLSHGNGSLLELQPPVFLGFVPQSNYTASQRFLPRDSVVGCIRNFKMHSQWIEEPSANHGAPPCFDGNTERGAYFSGNGGYAVLDYPNSIFMGVGFHLEFEVRPRNLTGVLLHIRDQRHPHLSLFMKKGEVVLQVSGATGESSVSVTQQDLCDGLFHRVTVSRKKTDVQLTVDQKSELTRVSSFSGITSGCHLYAGGVPDTFQYHKLPVKSSFIGCIRNLRINRKSISFGETSQVFGPQANREASERGWHLRLQLARETGRAFPSHSAQAMAGPEQTQQEVEARAERIDDAELALQGINMLLNNGFRESDELFRKYRNHSPLMSFGASFVSFLNAMMTFEEEKMQTACEDLRATEKLCESDNAGVIETIKNKIKKNVDTPRPGVTVVDRLQRQIIVADCQVYLAVLSFIKQELSAYIKGGWILRKAWKMYNKCHSDIVLLQEARQRRASQDAPSPGQVNDNAPPREEVTAEALERLKGSVSFGYGLFHLCISMVPPHLLKIINLLGFPGDRHEGLSSLMYASESKDMKAPLATYVGPLNRWPFSDVLLPVRYLVRVREVFTCRQGWPLLWYHTVVLPFFALDGSDTQAGLLEAKSILQRKEAEYPRSSLFMFFKGRIQRLECQINSALTSFHDALELATDQREIQHVCLYEIGWCSMIEMNFGDAYRSFERLKNESRWSQCYYAYLTGVCQGATGDLDGAKAVFKDVQKLFKRKNNQIEQFSLKKAERLRKTPPSVDLCTLAAIEVLYLWKALPNCSTSKLQQMSQVLQDVGDPSHAGLKNLLLGAIHKCLGNTKDAIQSFQLAARDEAGRQSNSYVQPYSCYELGCVLLDNPESVGKGRALLLQAKEDYAGYDFENRLHVRIHSALASLKEVVPQ</sequence>
<dbReference type="InterPro" id="IPR013320">
    <property type="entry name" value="ConA-like_dom_sf"/>
</dbReference>
<dbReference type="Pfam" id="PF10300">
    <property type="entry name" value="Iml2-TPR_39"/>
    <property type="match status" value="2"/>
</dbReference>
<keyword evidence="11" id="KW-0325">Glycoprotein</keyword>
<evidence type="ECO:0000259" key="16">
    <source>
        <dbReference type="PROSITE" id="PS50027"/>
    </source>
</evidence>
<dbReference type="SUPFAM" id="SSF48452">
    <property type="entry name" value="TPR-like"/>
    <property type="match status" value="1"/>
</dbReference>
<organism evidence="17 18">
    <name type="scientific">Synaphobranchus kaupii</name>
    <name type="common">Kaup's arrowtooth eel</name>
    <dbReference type="NCBI Taxonomy" id="118154"/>
    <lineage>
        <taxon>Eukaryota</taxon>
        <taxon>Metazoa</taxon>
        <taxon>Chordata</taxon>
        <taxon>Craniata</taxon>
        <taxon>Vertebrata</taxon>
        <taxon>Euteleostomi</taxon>
        <taxon>Actinopterygii</taxon>
        <taxon>Neopterygii</taxon>
        <taxon>Teleostei</taxon>
        <taxon>Anguilliformes</taxon>
        <taxon>Synaphobranchidae</taxon>
        <taxon>Synaphobranchus</taxon>
    </lineage>
</organism>
<comment type="caution">
    <text evidence="13">Lacks conserved residue(s) required for the propagation of feature annotation.</text>
</comment>
<dbReference type="GO" id="GO:0060271">
    <property type="term" value="P:cilium assembly"/>
    <property type="evidence" value="ECO:0007669"/>
    <property type="project" value="TreeGrafter"/>
</dbReference>
<keyword evidence="6" id="KW-0677">Repeat</keyword>
<dbReference type="InterPro" id="IPR010307">
    <property type="entry name" value="Laminin_dom_II"/>
</dbReference>
<gene>
    <name evidence="17" type="ORF">SKAU_G00064100</name>
</gene>
<dbReference type="InterPro" id="IPR019412">
    <property type="entry name" value="IML2/TPR_39"/>
</dbReference>
<keyword evidence="4" id="KW-0272">Extracellular matrix</keyword>
<dbReference type="Pfam" id="PF06009">
    <property type="entry name" value="Laminin_II"/>
    <property type="match status" value="1"/>
</dbReference>
<feature type="disulfide bond" evidence="13">
    <location>
        <begin position="164"/>
        <end position="173"/>
    </location>
</feature>
<dbReference type="FunFam" id="2.10.25.10:FF:000130">
    <property type="entry name" value="Laminin subunit beta 1"/>
    <property type="match status" value="1"/>
</dbReference>
<name>A0A9Q1G6Z7_SYNKA</name>
<dbReference type="GO" id="GO:0005604">
    <property type="term" value="C:basement membrane"/>
    <property type="evidence" value="ECO:0007669"/>
    <property type="project" value="UniProtKB-SubCell"/>
</dbReference>
<dbReference type="SUPFAM" id="SSF57196">
    <property type="entry name" value="EGF/Laminin"/>
    <property type="match status" value="1"/>
</dbReference>
<evidence type="ECO:0000256" key="2">
    <source>
        <dbReference type="ARBA" id="ARBA00006400"/>
    </source>
</evidence>
<evidence type="ECO:0000256" key="11">
    <source>
        <dbReference type="ARBA" id="ARBA00023180"/>
    </source>
</evidence>
<keyword evidence="7" id="KW-0802">TPR repeat</keyword>
<feature type="domain" description="Laminin EGF-like" evidence="16">
    <location>
        <begin position="146"/>
        <end position="191"/>
    </location>
</feature>
<evidence type="ECO:0000259" key="15">
    <source>
        <dbReference type="PROSITE" id="PS50025"/>
    </source>
</evidence>